<evidence type="ECO:0000256" key="7">
    <source>
        <dbReference type="ARBA" id="ARBA00023209"/>
    </source>
</evidence>
<evidence type="ECO:0000256" key="6">
    <source>
        <dbReference type="ARBA" id="ARBA00022840"/>
    </source>
</evidence>
<comment type="caution">
    <text evidence="10">The sequence shown here is derived from an EMBL/GenBank/DDBJ whole genome shotgun (WGS) entry which is preliminary data.</text>
</comment>
<protein>
    <submittedName>
        <fullName evidence="10">Lipid kinase</fullName>
    </submittedName>
</protein>
<evidence type="ECO:0000256" key="8">
    <source>
        <dbReference type="ARBA" id="ARBA00023264"/>
    </source>
</evidence>
<keyword evidence="3" id="KW-0808">Transferase</keyword>
<dbReference type="Gene3D" id="2.60.200.40">
    <property type="match status" value="1"/>
</dbReference>
<dbReference type="PANTHER" id="PTHR12358:SF106">
    <property type="entry name" value="LIPID KINASE YEGS"/>
    <property type="match status" value="1"/>
</dbReference>
<keyword evidence="4" id="KW-0547">Nucleotide-binding</keyword>
<reference evidence="10" key="1">
    <citation type="submission" date="2020-10" db="EMBL/GenBank/DDBJ databases">
        <authorList>
            <person name="Gilroy R."/>
        </authorList>
    </citation>
    <scope>NUCLEOTIDE SEQUENCE</scope>
    <source>
        <strain evidence="10">ChiBcec15-4380</strain>
    </source>
</reference>
<dbReference type="InterPro" id="IPR050187">
    <property type="entry name" value="Lipid_Phosphate_FormReg"/>
</dbReference>
<dbReference type="GO" id="GO:0008654">
    <property type="term" value="P:phospholipid biosynthetic process"/>
    <property type="evidence" value="ECO:0007669"/>
    <property type="project" value="UniProtKB-KW"/>
</dbReference>
<keyword evidence="7" id="KW-0443">Lipid metabolism</keyword>
<comment type="cofactor">
    <cofactor evidence="1">
        <name>Mg(2+)</name>
        <dbReference type="ChEBI" id="CHEBI:18420"/>
    </cofactor>
</comment>
<reference evidence="10" key="2">
    <citation type="journal article" date="2021" name="PeerJ">
        <title>Extensive microbial diversity within the chicken gut microbiome revealed by metagenomics and culture.</title>
        <authorList>
            <person name="Gilroy R."/>
            <person name="Ravi A."/>
            <person name="Getino M."/>
            <person name="Pursley I."/>
            <person name="Horton D.L."/>
            <person name="Alikhan N.F."/>
            <person name="Baker D."/>
            <person name="Gharbi K."/>
            <person name="Hall N."/>
            <person name="Watson M."/>
            <person name="Adriaenssens E.M."/>
            <person name="Foster-Nyarko E."/>
            <person name="Jarju S."/>
            <person name="Secka A."/>
            <person name="Antonio M."/>
            <person name="Oren A."/>
            <person name="Chaudhuri R.R."/>
            <person name="La Ragione R."/>
            <person name="Hildebrand F."/>
            <person name="Pallen M.J."/>
        </authorList>
    </citation>
    <scope>NUCLEOTIDE SEQUENCE</scope>
    <source>
        <strain evidence="10">ChiBcec15-4380</strain>
    </source>
</reference>
<evidence type="ECO:0000313" key="11">
    <source>
        <dbReference type="Proteomes" id="UP000824239"/>
    </source>
</evidence>
<dbReference type="PANTHER" id="PTHR12358">
    <property type="entry name" value="SPHINGOSINE KINASE"/>
    <property type="match status" value="1"/>
</dbReference>
<dbReference type="GO" id="GO:0005886">
    <property type="term" value="C:plasma membrane"/>
    <property type="evidence" value="ECO:0007669"/>
    <property type="project" value="TreeGrafter"/>
</dbReference>
<dbReference type="InterPro" id="IPR017438">
    <property type="entry name" value="ATP-NAD_kinase_N"/>
</dbReference>
<dbReference type="PROSITE" id="PS50146">
    <property type="entry name" value="DAGK"/>
    <property type="match status" value="1"/>
</dbReference>
<evidence type="ECO:0000259" key="9">
    <source>
        <dbReference type="PROSITE" id="PS50146"/>
    </source>
</evidence>
<evidence type="ECO:0000256" key="3">
    <source>
        <dbReference type="ARBA" id="ARBA00022679"/>
    </source>
</evidence>
<organism evidence="10 11">
    <name type="scientific">Candidatus Avoscillospira avicola</name>
    <dbReference type="NCBI Taxonomy" id="2840706"/>
    <lineage>
        <taxon>Bacteria</taxon>
        <taxon>Bacillati</taxon>
        <taxon>Bacillota</taxon>
        <taxon>Clostridia</taxon>
        <taxon>Eubacteriales</taxon>
        <taxon>Oscillospiraceae</taxon>
        <taxon>Oscillospiraceae incertae sedis</taxon>
        <taxon>Candidatus Avoscillospira</taxon>
    </lineage>
</organism>
<evidence type="ECO:0000256" key="5">
    <source>
        <dbReference type="ARBA" id="ARBA00022777"/>
    </source>
</evidence>
<dbReference type="InterPro" id="IPR001206">
    <property type="entry name" value="Diacylglycerol_kinase_cat_dom"/>
</dbReference>
<evidence type="ECO:0000256" key="1">
    <source>
        <dbReference type="ARBA" id="ARBA00001946"/>
    </source>
</evidence>
<keyword evidence="8" id="KW-1208">Phospholipid metabolism</keyword>
<dbReference type="SUPFAM" id="SSF111331">
    <property type="entry name" value="NAD kinase/diacylglycerol kinase-like"/>
    <property type="match status" value="1"/>
</dbReference>
<dbReference type="Pfam" id="PF19279">
    <property type="entry name" value="YegS_C"/>
    <property type="match status" value="1"/>
</dbReference>
<accession>A0A9D1APR6</accession>
<feature type="domain" description="DAGKc" evidence="9">
    <location>
        <begin position="1"/>
        <end position="130"/>
    </location>
</feature>
<sequence length="317" mass="34270">MKHLFLVNPAAGLCDRTAQIKAAANAVLGARGIPYAIAVSRGPGDLMTRARAAAAAGDDIRLYACGGDGTLNEVVNGAVEFDNAAVTHFPAGSGNDFIKLFDQPDAFRDLQRLLDGCETHLDLILCKTGAEKRYGVNVCSLGLDARIGTQIAAYRRLPLVGGSSAYLLSTAVNVFRGIHQPYTIDFGARRVQGNQTLVCVCNGCWYGGSFHPAPEARPDDGLLDVLLVKPVNLFRLATAIGHYKRGAYRRYPNLIEYCRTDRLHITCQSPSVVNLDGEAITSEEVSLSVAPRKLRFFTPQGVQLLSKARDHEIIEAI</sequence>
<gene>
    <name evidence="10" type="ORF">IAA53_00825</name>
</gene>
<dbReference type="InterPro" id="IPR045540">
    <property type="entry name" value="YegS/DAGK_C"/>
</dbReference>
<dbReference type="Pfam" id="PF00781">
    <property type="entry name" value="DAGK_cat"/>
    <property type="match status" value="1"/>
</dbReference>
<keyword evidence="6" id="KW-0067">ATP-binding</keyword>
<dbReference type="Proteomes" id="UP000824239">
    <property type="component" value="Unassembled WGS sequence"/>
</dbReference>
<dbReference type="GO" id="GO:0016301">
    <property type="term" value="F:kinase activity"/>
    <property type="evidence" value="ECO:0007669"/>
    <property type="project" value="UniProtKB-KW"/>
</dbReference>
<evidence type="ECO:0000256" key="4">
    <source>
        <dbReference type="ARBA" id="ARBA00022741"/>
    </source>
</evidence>
<keyword evidence="7" id="KW-0594">Phospholipid biosynthesis</keyword>
<name>A0A9D1APR6_9FIRM</name>
<dbReference type="EMBL" id="DVHE01000007">
    <property type="protein sequence ID" value="HIR49825.1"/>
    <property type="molecule type" value="Genomic_DNA"/>
</dbReference>
<dbReference type="GO" id="GO:0005524">
    <property type="term" value="F:ATP binding"/>
    <property type="evidence" value="ECO:0007669"/>
    <property type="project" value="UniProtKB-KW"/>
</dbReference>
<keyword evidence="5 10" id="KW-0418">Kinase</keyword>
<dbReference type="Gene3D" id="3.40.50.10330">
    <property type="entry name" value="Probable inorganic polyphosphate/atp-NAD kinase, domain 1"/>
    <property type="match status" value="1"/>
</dbReference>
<keyword evidence="7" id="KW-0444">Lipid biosynthesis</keyword>
<evidence type="ECO:0000313" key="10">
    <source>
        <dbReference type="EMBL" id="HIR49825.1"/>
    </source>
</evidence>
<dbReference type="AlphaFoldDB" id="A0A9D1APR6"/>
<proteinExistence type="inferred from homology"/>
<comment type="similarity">
    <text evidence="2">Belongs to the diacylglycerol/lipid kinase family.</text>
</comment>
<evidence type="ECO:0000256" key="2">
    <source>
        <dbReference type="ARBA" id="ARBA00005983"/>
    </source>
</evidence>
<dbReference type="InterPro" id="IPR016064">
    <property type="entry name" value="NAD/diacylglycerol_kinase_sf"/>
</dbReference>